<feature type="compositionally biased region" description="Basic and acidic residues" evidence="1">
    <location>
        <begin position="146"/>
        <end position="161"/>
    </location>
</feature>
<organism evidence="2 3">
    <name type="scientific">Thalassiosira oceanica</name>
    <name type="common">Marine diatom</name>
    <dbReference type="NCBI Taxonomy" id="159749"/>
    <lineage>
        <taxon>Eukaryota</taxon>
        <taxon>Sar</taxon>
        <taxon>Stramenopiles</taxon>
        <taxon>Ochrophyta</taxon>
        <taxon>Bacillariophyta</taxon>
        <taxon>Coscinodiscophyceae</taxon>
        <taxon>Thalassiosirophycidae</taxon>
        <taxon>Thalassiosirales</taxon>
        <taxon>Thalassiosiraceae</taxon>
        <taxon>Thalassiosira</taxon>
    </lineage>
</organism>
<keyword evidence="3" id="KW-1185">Reference proteome</keyword>
<feature type="compositionally biased region" description="Low complexity" evidence="1">
    <location>
        <begin position="121"/>
        <end position="145"/>
    </location>
</feature>
<evidence type="ECO:0000313" key="2">
    <source>
        <dbReference type="EMBL" id="EJK55321.1"/>
    </source>
</evidence>
<evidence type="ECO:0000256" key="1">
    <source>
        <dbReference type="SAM" id="MobiDB-lite"/>
    </source>
</evidence>
<reference evidence="2 3" key="1">
    <citation type="journal article" date="2012" name="Genome Biol.">
        <title>Genome and low-iron response of an oceanic diatom adapted to chronic iron limitation.</title>
        <authorList>
            <person name="Lommer M."/>
            <person name="Specht M."/>
            <person name="Roy A.S."/>
            <person name="Kraemer L."/>
            <person name="Andreson R."/>
            <person name="Gutowska M.A."/>
            <person name="Wolf J."/>
            <person name="Bergner S.V."/>
            <person name="Schilhabel M.B."/>
            <person name="Klostermeier U.C."/>
            <person name="Beiko R.G."/>
            <person name="Rosenstiel P."/>
            <person name="Hippler M."/>
            <person name="Laroche J."/>
        </authorList>
    </citation>
    <scope>NUCLEOTIDE SEQUENCE [LARGE SCALE GENOMIC DNA]</scope>
    <source>
        <strain evidence="2 3">CCMP1005</strain>
    </source>
</reference>
<dbReference type="Proteomes" id="UP000266841">
    <property type="component" value="Unassembled WGS sequence"/>
</dbReference>
<proteinExistence type="predicted"/>
<gene>
    <name evidence="2" type="ORF">THAOC_24956</name>
</gene>
<accession>K0S2U0</accession>
<feature type="non-terminal residue" evidence="2">
    <location>
        <position position="189"/>
    </location>
</feature>
<name>K0S2U0_THAOC</name>
<evidence type="ECO:0000313" key="3">
    <source>
        <dbReference type="Proteomes" id="UP000266841"/>
    </source>
</evidence>
<feature type="region of interest" description="Disordered" evidence="1">
    <location>
        <begin position="104"/>
        <end position="189"/>
    </location>
</feature>
<sequence>MADDLDALFGAIDGGSENEGENNVERSGDEKPVNKRRRLDDDGDGGDGNVDADGGDSGGVTSHDGGETDTADGDGGRGGSSASSAGNKARAVSSMYADVFSSMDHAVGHAQSNKPRPTDAPPSSGDAAAPPTGGAPGDAAAATAAEENREVSTGTSHDKSIRAYSALPDGPPAPGSGASAGDKPDGRPP</sequence>
<feature type="compositionally biased region" description="Basic and acidic residues" evidence="1">
    <location>
        <begin position="23"/>
        <end position="33"/>
    </location>
</feature>
<comment type="caution">
    <text evidence="2">The sequence shown here is derived from an EMBL/GenBank/DDBJ whole genome shotgun (WGS) entry which is preliminary data.</text>
</comment>
<feature type="region of interest" description="Disordered" evidence="1">
    <location>
        <begin position="1"/>
        <end position="91"/>
    </location>
</feature>
<dbReference type="EMBL" id="AGNL01034296">
    <property type="protein sequence ID" value="EJK55321.1"/>
    <property type="molecule type" value="Genomic_DNA"/>
</dbReference>
<protein>
    <submittedName>
        <fullName evidence="2">Uncharacterized protein</fullName>
    </submittedName>
</protein>
<dbReference type="AlphaFoldDB" id="K0S2U0"/>